<keyword evidence="2" id="KW-1133">Transmembrane helix</keyword>
<accession>A0A0D7BH40</accession>
<protein>
    <recommendedName>
        <fullName evidence="5">F-box domain-containing protein</fullName>
    </recommendedName>
</protein>
<proteinExistence type="predicted"/>
<name>A0A0D7BH40_9AGAR</name>
<reference evidence="3 4" key="1">
    <citation type="journal article" date="2015" name="Fungal Genet. Biol.">
        <title>Evolution of novel wood decay mechanisms in Agaricales revealed by the genome sequences of Fistulina hepatica and Cylindrobasidium torrendii.</title>
        <authorList>
            <person name="Floudas D."/>
            <person name="Held B.W."/>
            <person name="Riley R."/>
            <person name="Nagy L.G."/>
            <person name="Koehler G."/>
            <person name="Ransdell A.S."/>
            <person name="Younus H."/>
            <person name="Chow J."/>
            <person name="Chiniquy J."/>
            <person name="Lipzen A."/>
            <person name="Tritt A."/>
            <person name="Sun H."/>
            <person name="Haridas S."/>
            <person name="LaButti K."/>
            <person name="Ohm R.A."/>
            <person name="Kues U."/>
            <person name="Blanchette R.A."/>
            <person name="Grigoriev I.V."/>
            <person name="Minto R.E."/>
            <person name="Hibbett D.S."/>
        </authorList>
    </citation>
    <scope>NUCLEOTIDE SEQUENCE [LARGE SCALE GENOMIC DNA]</scope>
    <source>
        <strain evidence="3 4">FP15055 ss-10</strain>
    </source>
</reference>
<dbReference type="AlphaFoldDB" id="A0A0D7BH40"/>
<evidence type="ECO:0000313" key="3">
    <source>
        <dbReference type="EMBL" id="KIY68961.1"/>
    </source>
</evidence>
<evidence type="ECO:0008006" key="5">
    <source>
        <dbReference type="Google" id="ProtNLM"/>
    </source>
</evidence>
<dbReference type="Proteomes" id="UP000054007">
    <property type="component" value="Unassembled WGS sequence"/>
</dbReference>
<feature type="region of interest" description="Disordered" evidence="1">
    <location>
        <begin position="1"/>
        <end position="27"/>
    </location>
</feature>
<keyword evidence="4" id="KW-1185">Reference proteome</keyword>
<dbReference type="EMBL" id="KN880493">
    <property type="protein sequence ID" value="KIY68961.1"/>
    <property type="molecule type" value="Genomic_DNA"/>
</dbReference>
<keyword evidence="2" id="KW-0812">Transmembrane</keyword>
<evidence type="ECO:0000313" key="4">
    <source>
        <dbReference type="Proteomes" id="UP000054007"/>
    </source>
</evidence>
<feature type="transmembrane region" description="Helical" evidence="2">
    <location>
        <begin position="34"/>
        <end position="52"/>
    </location>
</feature>
<organism evidence="3 4">
    <name type="scientific">Cylindrobasidium torrendii FP15055 ss-10</name>
    <dbReference type="NCBI Taxonomy" id="1314674"/>
    <lineage>
        <taxon>Eukaryota</taxon>
        <taxon>Fungi</taxon>
        <taxon>Dikarya</taxon>
        <taxon>Basidiomycota</taxon>
        <taxon>Agaricomycotina</taxon>
        <taxon>Agaricomycetes</taxon>
        <taxon>Agaricomycetidae</taxon>
        <taxon>Agaricales</taxon>
        <taxon>Marasmiineae</taxon>
        <taxon>Physalacriaceae</taxon>
        <taxon>Cylindrobasidium</taxon>
    </lineage>
</organism>
<keyword evidence="2" id="KW-0472">Membrane</keyword>
<sequence length="396" mass="45338">MSSPGDSRKRARSVSDADNNPPTVKRQRVLPPQASLMGMATELLLFIIGYIYEAMMPWDFIESSVFGYMITDDRLCGVDWEVRWRRILSYGCYCRMAMSTPSWDKILEHMSEIVLTLKSNPRVREFSESCHFTLFVPEIPDSAYHALEQNCFIDYLLQNTVDALVMMNRLTSFSLIAYDGKVQNSILRAFHGQVYPRITDFNLSISIYSAQQFAMLMQSFPRLKYFSIGSSDLVGDFDEDVFAAIVDLCPELETLDGLGSDAINECATFVTLFKNDNKFHTSLRCLILAYEYAVSWDDGDTDCIQLEFRHLEIFPSLLELYIQVEMEEHDTQDVVWSDTAAIKKLKEDATMFLKLQIERKKAINCTEGMDESELVALLVIENDAEPGVFIEETIRP</sequence>
<evidence type="ECO:0000256" key="2">
    <source>
        <dbReference type="SAM" id="Phobius"/>
    </source>
</evidence>
<evidence type="ECO:0000256" key="1">
    <source>
        <dbReference type="SAM" id="MobiDB-lite"/>
    </source>
</evidence>
<gene>
    <name evidence="3" type="ORF">CYLTODRAFT_453097</name>
</gene>